<dbReference type="PANTHER" id="PTHR15350:SF2">
    <property type="entry name" value="EUKARYOTIC TRANSLATION INITIATION FACTOR 3 SUBUNIT M"/>
    <property type="match status" value="1"/>
</dbReference>
<dbReference type="GO" id="GO:0002183">
    <property type="term" value="P:cytoplasmic translational initiation"/>
    <property type="evidence" value="ECO:0007669"/>
    <property type="project" value="TreeGrafter"/>
</dbReference>
<dbReference type="PANTHER" id="PTHR15350">
    <property type="entry name" value="COP9 SIGNALOSOME COMPLEX SUBUNIT 7/DENDRITIC CELL PROTEIN GA17"/>
    <property type="match status" value="1"/>
</dbReference>
<protein>
    <recommendedName>
        <fullName evidence="2">PCI domain-containing protein</fullName>
    </recommendedName>
</protein>
<dbReference type="Pfam" id="PF18005">
    <property type="entry name" value="eIF3m_C_helix"/>
    <property type="match status" value="1"/>
</dbReference>
<sequence>MVLIDLTSSGFATELVAFLAPYLNGEPASEDLITRGPAAKLAALAAKLGGDGASPAGEVDASLKALVAALVAHTSAMPAEDMLAAYTLMWEIVLTSTPSDQPQLALEVAKQMAAGLTSTPTDRPTARLAVMAMLYDAAGKANPAWRYELLVAYVDFLRASGHAGGLPAPADVERWLSVWGCSREERLRAYDACAQCARKLAGEEAAQQWWLLVLRECEGTDAAQLARHKPSALAAVCAAIRSPSQFQLDELAALAAVRQLGGAGAEPSHADAARLLGVFVSGSLADLAAFQKERPAALAELGIDGGAARRKMQLLSLVTLAHDAGAVELPFARVAGACEVALDEVEELVFDAIGAALVDARIDEVRSVVVVSRALRRTFGPAEWRALHAQLGQWRSTIQAVVEVVGSAPVAV</sequence>
<dbReference type="GO" id="GO:0005852">
    <property type="term" value="C:eukaryotic translation initiation factor 3 complex"/>
    <property type="evidence" value="ECO:0007669"/>
    <property type="project" value="TreeGrafter"/>
</dbReference>
<proteinExistence type="inferred from homology"/>
<dbReference type="EMBL" id="JAGTXO010000011">
    <property type="protein sequence ID" value="KAG8465021.1"/>
    <property type="molecule type" value="Genomic_DNA"/>
</dbReference>
<dbReference type="Proteomes" id="UP000751190">
    <property type="component" value="Unassembled WGS sequence"/>
</dbReference>
<name>A0A8J6CBE1_DIALT</name>
<dbReference type="InterPro" id="IPR000717">
    <property type="entry name" value="PCI_dom"/>
</dbReference>
<dbReference type="AlphaFoldDB" id="A0A8J6CBE1"/>
<evidence type="ECO:0000313" key="3">
    <source>
        <dbReference type="EMBL" id="KAG8465021.1"/>
    </source>
</evidence>
<accession>A0A8J6CBE1</accession>
<evidence type="ECO:0000256" key="1">
    <source>
        <dbReference type="ARBA" id="ARBA00008482"/>
    </source>
</evidence>
<dbReference type="InterPro" id="IPR045237">
    <property type="entry name" value="COPS7/eIF3m"/>
</dbReference>
<keyword evidence="4" id="KW-1185">Reference proteome</keyword>
<dbReference type="OrthoDB" id="10267031at2759"/>
<feature type="domain" description="PCI" evidence="2">
    <location>
        <begin position="303"/>
        <end position="394"/>
    </location>
</feature>
<evidence type="ECO:0000259" key="2">
    <source>
        <dbReference type="SMART" id="SM00088"/>
    </source>
</evidence>
<dbReference type="InterPro" id="IPR040750">
    <property type="entry name" value="eIF3m_C_helix"/>
</dbReference>
<gene>
    <name evidence="3" type="ORF">KFE25_012384</name>
</gene>
<dbReference type="SMART" id="SM00088">
    <property type="entry name" value="PINT"/>
    <property type="match status" value="1"/>
</dbReference>
<reference evidence="3" key="1">
    <citation type="submission" date="2021-05" db="EMBL/GenBank/DDBJ databases">
        <title>The genome of the haptophyte Pavlova lutheri (Diacronema luteri, Pavlovales) - a model for lipid biosynthesis in eukaryotic algae.</title>
        <authorList>
            <person name="Hulatt C.J."/>
            <person name="Posewitz M.C."/>
        </authorList>
    </citation>
    <scope>NUCLEOTIDE SEQUENCE</scope>
    <source>
        <strain evidence="3">NIVA-4/92</strain>
    </source>
</reference>
<comment type="similarity">
    <text evidence="1">Belongs to the CSN7/EIF3M family. CSN7 subfamily.</text>
</comment>
<dbReference type="OMA" id="VCLKALW"/>
<evidence type="ECO:0000313" key="4">
    <source>
        <dbReference type="Proteomes" id="UP000751190"/>
    </source>
</evidence>
<comment type="caution">
    <text evidence="3">The sequence shown here is derived from an EMBL/GenBank/DDBJ whole genome shotgun (WGS) entry which is preliminary data.</text>
</comment>
<organism evidence="3 4">
    <name type="scientific">Diacronema lutheri</name>
    <name type="common">Unicellular marine alga</name>
    <name type="synonym">Monochrysis lutheri</name>
    <dbReference type="NCBI Taxonomy" id="2081491"/>
    <lineage>
        <taxon>Eukaryota</taxon>
        <taxon>Haptista</taxon>
        <taxon>Haptophyta</taxon>
        <taxon>Pavlovophyceae</taxon>
        <taxon>Pavlovales</taxon>
        <taxon>Pavlovaceae</taxon>
        <taxon>Diacronema</taxon>
    </lineage>
</organism>
<dbReference type="Pfam" id="PF01399">
    <property type="entry name" value="PCI"/>
    <property type="match status" value="1"/>
</dbReference>